<dbReference type="InterPro" id="IPR025629">
    <property type="entry name" value="DUF4287"/>
</dbReference>
<proteinExistence type="predicted"/>
<dbReference type="Pfam" id="PF18899">
    <property type="entry name" value="DUF5655"/>
    <property type="match status" value="1"/>
</dbReference>
<dbReference type="AlphaFoldDB" id="A0A975C2Y4"/>
<sequence length="186" mass="19433">MSTPAEALATQIRNIETKTGQTLTQIRAAVAGSGKVKHGEVRTWLMETFGLGYGDANTLAHAAAGAMDGPAPSANDALDEIYSGKKAHLRAVHEAVMAVLAPFGEFEVSPKKGYVALRRKKQFAMLGPKTAERAELGINLKTDIASDRILAQKPGGMCQFAVALTGPGDVDAEVAAALRQAFDAAG</sequence>
<feature type="domain" description="DUF5655" evidence="1">
    <location>
        <begin position="79"/>
        <end position="183"/>
    </location>
</feature>
<gene>
    <name evidence="2" type="ORF">IFJ75_00695</name>
</gene>
<protein>
    <submittedName>
        <fullName evidence="2">DUF4287 domain-containing protein</fullName>
    </submittedName>
</protein>
<organism evidence="2 3">
    <name type="scientific">Brevundimonas goettingensis</name>
    <dbReference type="NCBI Taxonomy" id="2774190"/>
    <lineage>
        <taxon>Bacteria</taxon>
        <taxon>Pseudomonadati</taxon>
        <taxon>Pseudomonadota</taxon>
        <taxon>Alphaproteobacteria</taxon>
        <taxon>Caulobacterales</taxon>
        <taxon>Caulobacteraceae</taxon>
        <taxon>Brevundimonas</taxon>
    </lineage>
</organism>
<keyword evidence="3" id="KW-1185">Reference proteome</keyword>
<dbReference type="InterPro" id="IPR043714">
    <property type="entry name" value="DUF5655"/>
</dbReference>
<dbReference type="Proteomes" id="UP000663918">
    <property type="component" value="Chromosome"/>
</dbReference>
<name>A0A975C2Y4_9CAUL</name>
<evidence type="ECO:0000259" key="1">
    <source>
        <dbReference type="Pfam" id="PF18899"/>
    </source>
</evidence>
<evidence type="ECO:0000313" key="3">
    <source>
        <dbReference type="Proteomes" id="UP000663918"/>
    </source>
</evidence>
<reference evidence="2" key="1">
    <citation type="submission" date="2020-09" db="EMBL/GenBank/DDBJ databases">
        <title>Brevundimonas sp. LVF2 isolated from a puddle in Goettingen, Germany.</title>
        <authorList>
            <person name="Friedrich I."/>
            <person name="Klassen A."/>
            <person name="Hannes N."/>
            <person name="Schneider D."/>
            <person name="Hertel R."/>
            <person name="Daniel R."/>
        </authorList>
    </citation>
    <scope>NUCLEOTIDE SEQUENCE</scope>
    <source>
        <strain evidence="2">LVF2</strain>
    </source>
</reference>
<dbReference type="RefSeq" id="WP_207870666.1">
    <property type="nucleotide sequence ID" value="NZ_CP062222.1"/>
</dbReference>
<accession>A0A975C2Y4</accession>
<evidence type="ECO:0000313" key="2">
    <source>
        <dbReference type="EMBL" id="QTC91489.1"/>
    </source>
</evidence>
<dbReference type="Pfam" id="PF14117">
    <property type="entry name" value="DUF4287"/>
    <property type="match status" value="1"/>
</dbReference>
<dbReference type="KEGG" id="bgoe:IFJ75_00695"/>
<dbReference type="EMBL" id="CP062222">
    <property type="protein sequence ID" value="QTC91489.1"/>
    <property type="molecule type" value="Genomic_DNA"/>
</dbReference>